<feature type="transmembrane region" description="Helical" evidence="8">
    <location>
        <begin position="329"/>
        <end position="347"/>
    </location>
</feature>
<feature type="transmembrane region" description="Helical" evidence="8">
    <location>
        <begin position="98"/>
        <end position="119"/>
    </location>
</feature>
<dbReference type="RefSeq" id="WP_340605047.1">
    <property type="nucleotide sequence ID" value="NZ_JBBMXV010000004.1"/>
</dbReference>
<keyword evidence="5 8" id="KW-1133">Transmembrane helix</keyword>
<feature type="region of interest" description="Disordered" evidence="7">
    <location>
        <begin position="529"/>
        <end position="557"/>
    </location>
</feature>
<keyword evidence="10" id="KW-1185">Reference proteome</keyword>
<dbReference type="Pfam" id="PF02028">
    <property type="entry name" value="BCCT"/>
    <property type="match status" value="1"/>
</dbReference>
<feature type="transmembrane region" description="Helical" evidence="8">
    <location>
        <begin position="273"/>
        <end position="293"/>
    </location>
</feature>
<feature type="transmembrane region" description="Helical" evidence="8">
    <location>
        <begin position="59"/>
        <end position="78"/>
    </location>
</feature>
<accession>A0ABD5V6I0</accession>
<comment type="subcellular location">
    <subcellularLocation>
        <location evidence="1">Cell membrane</location>
        <topology evidence="1">Multi-pass membrane protein</topology>
    </subcellularLocation>
</comment>
<dbReference type="InterPro" id="IPR000060">
    <property type="entry name" value="BCCT_transptr"/>
</dbReference>
<dbReference type="EMBL" id="JBHSXQ010000004">
    <property type="protein sequence ID" value="MFC6906476.1"/>
    <property type="molecule type" value="Genomic_DNA"/>
</dbReference>
<keyword evidence="4 8" id="KW-0812">Transmembrane</keyword>
<name>A0ABD5V6I0_9EURY</name>
<dbReference type="GO" id="GO:0005886">
    <property type="term" value="C:plasma membrane"/>
    <property type="evidence" value="ECO:0007669"/>
    <property type="project" value="UniProtKB-SubCell"/>
</dbReference>
<evidence type="ECO:0000313" key="10">
    <source>
        <dbReference type="Proteomes" id="UP001596312"/>
    </source>
</evidence>
<protein>
    <submittedName>
        <fullName evidence="9">BCCT family transporter</fullName>
    </submittedName>
</protein>
<dbReference type="PANTHER" id="PTHR30047">
    <property type="entry name" value="HIGH-AFFINITY CHOLINE TRANSPORT PROTEIN-RELATED"/>
    <property type="match status" value="1"/>
</dbReference>
<feature type="transmembrane region" description="Helical" evidence="8">
    <location>
        <begin position="492"/>
        <end position="515"/>
    </location>
</feature>
<dbReference type="PANTHER" id="PTHR30047:SF7">
    <property type="entry name" value="HIGH-AFFINITY CHOLINE TRANSPORT PROTEIN"/>
    <property type="match status" value="1"/>
</dbReference>
<keyword evidence="6 8" id="KW-0472">Membrane</keyword>
<comment type="caution">
    <text evidence="9">The sequence shown here is derived from an EMBL/GenBank/DDBJ whole genome shotgun (WGS) entry which is preliminary data.</text>
</comment>
<feature type="transmembrane region" description="Helical" evidence="8">
    <location>
        <begin position="359"/>
        <end position="384"/>
    </location>
</feature>
<keyword evidence="3" id="KW-1003">Cell membrane</keyword>
<evidence type="ECO:0000256" key="5">
    <source>
        <dbReference type="ARBA" id="ARBA00022989"/>
    </source>
</evidence>
<reference evidence="9 10" key="1">
    <citation type="journal article" date="2019" name="Int. J. Syst. Evol. Microbiol.">
        <title>The Global Catalogue of Microorganisms (GCM) 10K type strain sequencing project: providing services to taxonomists for standard genome sequencing and annotation.</title>
        <authorList>
            <consortium name="The Broad Institute Genomics Platform"/>
            <consortium name="The Broad Institute Genome Sequencing Center for Infectious Disease"/>
            <person name="Wu L."/>
            <person name="Ma J."/>
        </authorList>
    </citation>
    <scope>NUCLEOTIDE SEQUENCE [LARGE SCALE GENOMIC DNA]</scope>
    <source>
        <strain evidence="9 10">CGMCC 1.3240</strain>
    </source>
</reference>
<feature type="transmembrane region" description="Helical" evidence="8">
    <location>
        <begin position="464"/>
        <end position="486"/>
    </location>
</feature>
<organism evidence="9 10">
    <name type="scientific">Halalkalicoccus tibetensis</name>
    <dbReference type="NCBI Taxonomy" id="175632"/>
    <lineage>
        <taxon>Archaea</taxon>
        <taxon>Methanobacteriati</taxon>
        <taxon>Methanobacteriota</taxon>
        <taxon>Stenosarchaea group</taxon>
        <taxon>Halobacteria</taxon>
        <taxon>Halobacteriales</taxon>
        <taxon>Halococcaceae</taxon>
        <taxon>Halalkalicoccus</taxon>
    </lineage>
</organism>
<evidence type="ECO:0000256" key="6">
    <source>
        <dbReference type="ARBA" id="ARBA00023136"/>
    </source>
</evidence>
<evidence type="ECO:0000256" key="7">
    <source>
        <dbReference type="SAM" id="MobiDB-lite"/>
    </source>
</evidence>
<evidence type="ECO:0000256" key="8">
    <source>
        <dbReference type="SAM" id="Phobius"/>
    </source>
</evidence>
<feature type="transmembrane region" description="Helical" evidence="8">
    <location>
        <begin position="21"/>
        <end position="39"/>
    </location>
</feature>
<evidence type="ECO:0000256" key="1">
    <source>
        <dbReference type="ARBA" id="ARBA00004651"/>
    </source>
</evidence>
<keyword evidence="2" id="KW-0813">Transport</keyword>
<evidence type="ECO:0000256" key="2">
    <source>
        <dbReference type="ARBA" id="ARBA00022448"/>
    </source>
</evidence>
<evidence type="ECO:0000256" key="4">
    <source>
        <dbReference type="ARBA" id="ARBA00022692"/>
    </source>
</evidence>
<dbReference type="Proteomes" id="UP001596312">
    <property type="component" value="Unassembled WGS sequence"/>
</dbReference>
<dbReference type="AlphaFoldDB" id="A0ABD5V6I0"/>
<feature type="transmembrane region" description="Helical" evidence="8">
    <location>
        <begin position="422"/>
        <end position="443"/>
    </location>
</feature>
<feature type="transmembrane region" description="Helical" evidence="8">
    <location>
        <begin position="241"/>
        <end position="261"/>
    </location>
</feature>
<evidence type="ECO:0000313" key="9">
    <source>
        <dbReference type="EMBL" id="MFC6906476.1"/>
    </source>
</evidence>
<gene>
    <name evidence="9" type="ORF">ACFQGH_14865</name>
</gene>
<evidence type="ECO:0000256" key="3">
    <source>
        <dbReference type="ARBA" id="ARBA00022475"/>
    </source>
</evidence>
<feature type="compositionally biased region" description="Acidic residues" evidence="7">
    <location>
        <begin position="548"/>
        <end position="557"/>
    </location>
</feature>
<proteinExistence type="predicted"/>
<feature type="transmembrane region" description="Helical" evidence="8">
    <location>
        <begin position="204"/>
        <end position="229"/>
    </location>
</feature>
<sequence>MSQSDGRGAIGRFVDELDVTVFGVGFAIAAVAVVGFLLSPDRTAEVMQGTNEYLWSTFGWAYLLVMFTLVAFVFFLIFSPWGNIKLGGPDEEPEFTFLAYFSMIYSAGIAAGIVFWGPAEAIFYFGDVPPLVGAEAETTGAAVGAIRYTFFHWGVSAWCAYTIMALPIAYYAYRHDAPIRISTVIAPFVGLDNLESPWAKAIDVLAVFATIGGVAATLGFVGSQFLVGIEYTTGTGVTDLGTILVITGLTVAFTISVALGVRKGIRRLSYFNMMLFGLLTILTFLLGPTSYIMSVGTEALGGYINQFIEMSFHTGAATGQEEWVGTWTIFYWAWWFSWTPFVGLFIARISRGRTVRQVAATGVLASTAVTLPWFATMGATSIFLQDAGQADVLGTIEAFGGDEAAAGYPMFEALPVGFEAPLLGSLLMLLFIVLITTFFITSADSSTLALGMLTTGGVEQPSTINRVIWGGFIGALASLLLVTGGTDALQQAAIITGGPFALITLLAVGVMILTFGKHHPLFMREENEAPIPSVEPDVGDGAAVETDGAGEAEDGDD</sequence>
<feature type="transmembrane region" description="Helical" evidence="8">
    <location>
        <begin position="150"/>
        <end position="173"/>
    </location>
</feature>